<dbReference type="AlphaFoldDB" id="A0A0L7KU89"/>
<reference evidence="3 4" key="1">
    <citation type="journal article" date="2015" name="Genome Biol. Evol.">
        <title>The genome of winter moth (Operophtera brumata) provides a genomic perspective on sexual dimorphism and phenology.</title>
        <authorList>
            <person name="Derks M.F."/>
            <person name="Smit S."/>
            <person name="Salis L."/>
            <person name="Schijlen E."/>
            <person name="Bossers A."/>
            <person name="Mateman C."/>
            <person name="Pijl A.S."/>
            <person name="de Ridder D."/>
            <person name="Groenen M.A."/>
            <person name="Visser M.E."/>
            <person name="Megens H.J."/>
        </authorList>
    </citation>
    <scope>NUCLEOTIDE SEQUENCE [LARGE SCALE GENOMIC DNA]</scope>
    <source>
        <strain evidence="3">WM2013NL</strain>
        <tissue evidence="3">Head and thorax</tissue>
    </source>
</reference>
<accession>A0A0L7KU89</accession>
<keyword evidence="1" id="KW-0863">Zinc-finger</keyword>
<comment type="caution">
    <text evidence="3">The sequence shown here is derived from an EMBL/GenBank/DDBJ whole genome shotgun (WGS) entry which is preliminary data.</text>
</comment>
<evidence type="ECO:0000313" key="4">
    <source>
        <dbReference type="Proteomes" id="UP000037510"/>
    </source>
</evidence>
<dbReference type="InterPro" id="IPR036236">
    <property type="entry name" value="Znf_C2H2_sf"/>
</dbReference>
<dbReference type="PROSITE" id="PS00028">
    <property type="entry name" value="ZINC_FINGER_C2H2_1"/>
    <property type="match status" value="2"/>
</dbReference>
<keyword evidence="1" id="KW-0479">Metal-binding</keyword>
<feature type="domain" description="C2H2-type" evidence="2">
    <location>
        <begin position="9"/>
        <end position="37"/>
    </location>
</feature>
<organism evidence="3 4">
    <name type="scientific">Operophtera brumata</name>
    <name type="common">Winter moth</name>
    <name type="synonym">Phalaena brumata</name>
    <dbReference type="NCBI Taxonomy" id="104452"/>
    <lineage>
        <taxon>Eukaryota</taxon>
        <taxon>Metazoa</taxon>
        <taxon>Ecdysozoa</taxon>
        <taxon>Arthropoda</taxon>
        <taxon>Hexapoda</taxon>
        <taxon>Insecta</taxon>
        <taxon>Pterygota</taxon>
        <taxon>Neoptera</taxon>
        <taxon>Endopterygota</taxon>
        <taxon>Lepidoptera</taxon>
        <taxon>Glossata</taxon>
        <taxon>Ditrysia</taxon>
        <taxon>Geometroidea</taxon>
        <taxon>Geometridae</taxon>
        <taxon>Larentiinae</taxon>
        <taxon>Operophtera</taxon>
    </lineage>
</organism>
<dbReference type="SMART" id="SM00355">
    <property type="entry name" value="ZnF_C2H2"/>
    <property type="match status" value="2"/>
</dbReference>
<dbReference type="PROSITE" id="PS50157">
    <property type="entry name" value="ZINC_FINGER_C2H2_2"/>
    <property type="match status" value="2"/>
</dbReference>
<evidence type="ECO:0000259" key="2">
    <source>
        <dbReference type="PROSITE" id="PS50157"/>
    </source>
</evidence>
<name>A0A0L7KU89_OPEBR</name>
<evidence type="ECO:0000313" key="3">
    <source>
        <dbReference type="EMBL" id="KOB66619.1"/>
    </source>
</evidence>
<keyword evidence="4" id="KW-1185">Reference proteome</keyword>
<dbReference type="Gene3D" id="3.30.160.60">
    <property type="entry name" value="Classic Zinc Finger"/>
    <property type="match status" value="1"/>
</dbReference>
<proteinExistence type="predicted"/>
<feature type="domain" description="C2H2-type" evidence="2">
    <location>
        <begin position="38"/>
        <end position="61"/>
    </location>
</feature>
<protein>
    <submittedName>
        <fullName evidence="3">Zinc finger protein</fullName>
    </submittedName>
</protein>
<gene>
    <name evidence="3" type="ORF">OBRU01_19854</name>
</gene>
<dbReference type="SUPFAM" id="SSF57667">
    <property type="entry name" value="beta-beta-alpha zinc fingers"/>
    <property type="match status" value="1"/>
</dbReference>
<sequence>MRLQHPTTAACDACGDRFLGQNGLNMHKKKAHRHPTTAACDACGDRFLGQNGLNMHKKKAHMVNIYI</sequence>
<dbReference type="InterPro" id="IPR013087">
    <property type="entry name" value="Znf_C2H2_type"/>
</dbReference>
<evidence type="ECO:0000256" key="1">
    <source>
        <dbReference type="PROSITE-ProRule" id="PRU00042"/>
    </source>
</evidence>
<dbReference type="Pfam" id="PF13912">
    <property type="entry name" value="zf-C2H2_6"/>
    <property type="match status" value="2"/>
</dbReference>
<dbReference type="Proteomes" id="UP000037510">
    <property type="component" value="Unassembled WGS sequence"/>
</dbReference>
<keyword evidence="1" id="KW-0862">Zinc</keyword>
<dbReference type="EMBL" id="JTDY01005793">
    <property type="protein sequence ID" value="KOB66619.1"/>
    <property type="molecule type" value="Genomic_DNA"/>
</dbReference>
<dbReference type="GO" id="GO:0008270">
    <property type="term" value="F:zinc ion binding"/>
    <property type="evidence" value="ECO:0007669"/>
    <property type="project" value="UniProtKB-KW"/>
</dbReference>